<sequence length="291" mass="33527">MYPRKIFADISSLENTEKEHIRNVIARAEWVPGQTSSYTLRDCIRKSEHAEEPRRAVVKFGRRESSLSFHTVFDDEDGVKKSAHVLSPQKPSSLRVLQLRTSPKHLNITCGTFLLDAANQAFRNKKVRCTLEEPFARTFSNYYRGGIEICARLRIDPEESQIIILEIVVDSVFNMPPDSRLVQVGALLWPLEKNVKFSSEDYELNDKRRAVVGHQFKFLLNSTVYKKNRDKLGIYLEVNNVTRLPFGRSKKIDSVGHTRISSTDPKSKVFLKKLKNRPGAWHKETFIVTKH</sequence>
<name>E4YGQ1_OIKDI</name>
<protein>
    <submittedName>
        <fullName evidence="1">Uncharacterized protein</fullName>
    </submittedName>
</protein>
<proteinExistence type="predicted"/>
<evidence type="ECO:0000313" key="1">
    <source>
        <dbReference type="EMBL" id="CBY34675.1"/>
    </source>
</evidence>
<accession>E4YGQ1</accession>
<reference evidence="1" key="1">
    <citation type="journal article" date="2010" name="Science">
        <title>Plasticity of animal genome architecture unmasked by rapid evolution of a pelagic tunicate.</title>
        <authorList>
            <person name="Denoeud F."/>
            <person name="Henriet S."/>
            <person name="Mungpakdee S."/>
            <person name="Aury J.M."/>
            <person name="Da Silva C."/>
            <person name="Brinkmann H."/>
            <person name="Mikhaleva J."/>
            <person name="Olsen L.C."/>
            <person name="Jubin C."/>
            <person name="Canestro C."/>
            <person name="Bouquet J.M."/>
            <person name="Danks G."/>
            <person name="Poulain J."/>
            <person name="Campsteijn C."/>
            <person name="Adamski M."/>
            <person name="Cross I."/>
            <person name="Yadetie F."/>
            <person name="Muffato M."/>
            <person name="Louis A."/>
            <person name="Butcher S."/>
            <person name="Tsagkogeorga G."/>
            <person name="Konrad A."/>
            <person name="Singh S."/>
            <person name="Jensen M.F."/>
            <person name="Cong E.H."/>
            <person name="Eikeseth-Otteraa H."/>
            <person name="Noel B."/>
            <person name="Anthouard V."/>
            <person name="Porcel B.M."/>
            <person name="Kachouri-Lafond R."/>
            <person name="Nishino A."/>
            <person name="Ugolini M."/>
            <person name="Chourrout P."/>
            <person name="Nishida H."/>
            <person name="Aasland R."/>
            <person name="Huzurbazar S."/>
            <person name="Westhof E."/>
            <person name="Delsuc F."/>
            <person name="Lehrach H."/>
            <person name="Reinhardt R."/>
            <person name="Weissenbach J."/>
            <person name="Roy S.W."/>
            <person name="Artiguenave F."/>
            <person name="Postlethwait J.H."/>
            <person name="Manak J.R."/>
            <person name="Thompson E.M."/>
            <person name="Jaillon O."/>
            <person name="Du Pasquier L."/>
            <person name="Boudinot P."/>
            <person name="Liberles D.A."/>
            <person name="Volff J.N."/>
            <person name="Philippe H."/>
            <person name="Lenhard B."/>
            <person name="Roest Crollius H."/>
            <person name="Wincker P."/>
            <person name="Chourrout D."/>
        </authorList>
    </citation>
    <scope>NUCLEOTIDE SEQUENCE [LARGE SCALE GENOMIC DNA]</scope>
</reference>
<dbReference type="Proteomes" id="UP000011014">
    <property type="component" value="Unassembled WGS sequence"/>
</dbReference>
<gene>
    <name evidence="1" type="ORF">GSOID_T00024706001</name>
</gene>
<dbReference type="EMBL" id="FN654531">
    <property type="protein sequence ID" value="CBY34675.1"/>
    <property type="molecule type" value="Genomic_DNA"/>
</dbReference>
<dbReference type="AlphaFoldDB" id="E4YGQ1"/>
<organism evidence="1">
    <name type="scientific">Oikopleura dioica</name>
    <name type="common">Tunicate</name>
    <dbReference type="NCBI Taxonomy" id="34765"/>
    <lineage>
        <taxon>Eukaryota</taxon>
        <taxon>Metazoa</taxon>
        <taxon>Chordata</taxon>
        <taxon>Tunicata</taxon>
        <taxon>Appendicularia</taxon>
        <taxon>Copelata</taxon>
        <taxon>Oikopleuridae</taxon>
        <taxon>Oikopleura</taxon>
    </lineage>
</organism>